<gene>
    <name evidence="7" type="ORF">CVT24_003654</name>
</gene>
<dbReference type="OrthoDB" id="411857at2759"/>
<proteinExistence type="inferred from homology"/>
<dbReference type="EMBL" id="NHTK01005610">
    <property type="protein sequence ID" value="PPQ76082.1"/>
    <property type="molecule type" value="Genomic_DNA"/>
</dbReference>
<sequence>MLPHIVHSIPRAAAVVQNQTHTLRNVLQLQSTNPSSGSGSGWGNGPGPGGPKYGTGSRFYSGLNSAGRAVAQANAVTSHDTSAIQDDVEEVTPRRSILPTPQKRTRMRSSSVSLSVAGRRERGEKMGVLKTVQLHARSKHVFAPADTLASAKEHLSSLTTLEDNQARPLLVRRNSTSAPLSPLLTPSDPSGLPTPPPERTLSRRNSTSSVRPSSPAAKVQELAPTEPSAPQTVTPPPTPRTAAVDTWVDRFQSFRTPRDAEKAADAVRAFAAAVSQPTIEQYNAALNALTRVREDGEPLTMIIRLYNSILEKSIAPSVETYEILIRALTQRDVEIHKAIQALTYRKKHLYLDSRAQSEIADSSSEEARVELLKSEDNFSTAMSLFESVLAVKGADQLQITTYIRLLKSCSLNANVTAAIHVFAQLESKGVPLDYNVYKFMIQTFTNAKRFSDAEAIFESYLQSAKTGRVKRFPSHLVHIRRTVQIQIWNAMIESYFQAGLPDKAIDLVDQMMQSSGGDHFLPHDVPIPTSSTFSTVIAGFLASGDIHSALAWFQNLCTQEQGPANPYEGLNGKAMQPDAVAWALMIDALAEHGRIEELNEIYKQFQAVCERDQIPFRKTEFLVYYYANMGVISTWDDKAAIPVLDTLGRGLTHMERWDLTFTRRQQMVLDLAKEYIARGRFSEGVELFSREIQGFITEVVERGEKFGGEQLFQHHRGVLSLCDALYGAVQNGRGTLPFSAALTLSRMVSILGIKPELRYAPFYLDAYGRTRADSLIAYEDLTINDWSVLLSYAVYHGTNAYLGNPDNLPVVPGFAFSGVPSLLEDMSSQNIDFGVFDPDVKKRTLDLLASSLDDASRNALFANLNASFTQAWKEYDQLRYEALQSQLTQLAEPPMQAETAQVLDTQYTNLVVSSQLSRAIEDQFRGHGFSTEHKLTEAYKLFEQGLAKGDVPQPSTIARLIQGVGRAGELDKVRNLYTVAQAVLPSFYQEHQLSAWVQIEDSMIIALAHSGHVDAAHAHRFRILDQGRAPSADAYGVLIQHVKDTTDDTSGGLVLFQEALERGVKPNLYLYNNIISKLSRARKADYALELFQQMKANRITPSSITYGAVIGACARVGDVQSAQSLFQEMVHLPNFKPRVPPYNTMMQLYTTTKPSRASAIYYYDQLIAAGIHPSAHTYKLLLDAYGSIEPVDLPAMERTFEMLKKDPQVHLNGAHFASLINAYGCVSKDLDKSISVFESMPTIPGAPAPDAVVFEAIINVIVAHKRTDLIPVYIAKMSESGVHMTAYIANFLIKGYANVGEMDRAREIFESLLDPPTGVAAPNNHAPHNPSSAVDVPVMEPVYREPSTWEAMVRAELGTGNRDAAIALLERLRARQYPEAVYNRISGVMTDHSIPQ</sequence>
<feature type="compositionally biased region" description="Gly residues" evidence="6">
    <location>
        <begin position="38"/>
        <end position="53"/>
    </location>
</feature>
<dbReference type="PANTHER" id="PTHR47447:SF23">
    <property type="entry name" value="PENTACOTRIPEPTIDE-REPEAT REGION OF PRORP DOMAIN-CONTAINING PROTEIN"/>
    <property type="match status" value="1"/>
</dbReference>
<comment type="subunit">
    <text evidence="4">Binds to mitochondrial small subunit 15S rRNA.</text>
</comment>
<comment type="similarity">
    <text evidence="1">Belongs to the CCM1 family.</text>
</comment>
<organism evidence="7 8">
    <name type="scientific">Panaeolus cyanescens</name>
    <dbReference type="NCBI Taxonomy" id="181874"/>
    <lineage>
        <taxon>Eukaryota</taxon>
        <taxon>Fungi</taxon>
        <taxon>Dikarya</taxon>
        <taxon>Basidiomycota</taxon>
        <taxon>Agaricomycotina</taxon>
        <taxon>Agaricomycetes</taxon>
        <taxon>Agaricomycetidae</taxon>
        <taxon>Agaricales</taxon>
        <taxon>Agaricineae</taxon>
        <taxon>Galeropsidaceae</taxon>
        <taxon>Panaeolus</taxon>
    </lineage>
</organism>
<evidence type="ECO:0008006" key="9">
    <source>
        <dbReference type="Google" id="ProtNLM"/>
    </source>
</evidence>
<evidence type="ECO:0000256" key="2">
    <source>
        <dbReference type="ARBA" id="ARBA00022737"/>
    </source>
</evidence>
<feature type="repeat" description="PPR" evidence="5">
    <location>
        <begin position="1102"/>
        <end position="1132"/>
    </location>
</feature>
<keyword evidence="2" id="KW-0677">Repeat</keyword>
<comment type="caution">
    <text evidence="7">The sequence shown here is derived from an EMBL/GenBank/DDBJ whole genome shotgun (WGS) entry which is preliminary data.</text>
</comment>
<dbReference type="Proteomes" id="UP000284842">
    <property type="component" value="Unassembled WGS sequence"/>
</dbReference>
<dbReference type="InParanoid" id="A0A409WC21"/>
<evidence type="ECO:0000256" key="5">
    <source>
        <dbReference type="PROSITE-ProRule" id="PRU00708"/>
    </source>
</evidence>
<dbReference type="Pfam" id="PF01535">
    <property type="entry name" value="PPR"/>
    <property type="match status" value="2"/>
</dbReference>
<evidence type="ECO:0000256" key="1">
    <source>
        <dbReference type="ARBA" id="ARBA00006192"/>
    </source>
</evidence>
<evidence type="ECO:0000313" key="8">
    <source>
        <dbReference type="Proteomes" id="UP000284842"/>
    </source>
</evidence>
<feature type="compositionally biased region" description="Polar residues" evidence="6">
    <location>
        <begin position="203"/>
        <end position="212"/>
    </location>
</feature>
<feature type="repeat" description="PPR" evidence="5">
    <location>
        <begin position="1067"/>
        <end position="1101"/>
    </location>
</feature>
<feature type="repeat" description="PPR" evidence="5">
    <location>
        <begin position="484"/>
        <end position="514"/>
    </location>
</feature>
<protein>
    <recommendedName>
        <fullName evidence="9">Pentacotripeptide-repeat region of PRORP domain-containing protein</fullName>
    </recommendedName>
</protein>
<evidence type="ECO:0000256" key="4">
    <source>
        <dbReference type="ARBA" id="ARBA00044511"/>
    </source>
</evidence>
<name>A0A409WC21_9AGAR</name>
<evidence type="ECO:0000256" key="6">
    <source>
        <dbReference type="SAM" id="MobiDB-lite"/>
    </source>
</evidence>
<dbReference type="FunCoup" id="A0A409WC21">
    <property type="interactions" value="139"/>
</dbReference>
<dbReference type="STRING" id="181874.A0A409WC21"/>
<keyword evidence="8" id="KW-1185">Reference proteome</keyword>
<feature type="region of interest" description="Disordered" evidence="6">
    <location>
        <begin position="173"/>
        <end position="242"/>
    </location>
</feature>
<dbReference type="Gene3D" id="1.25.40.10">
    <property type="entry name" value="Tetratricopeptide repeat domain"/>
    <property type="match status" value="5"/>
</dbReference>
<dbReference type="NCBIfam" id="TIGR00756">
    <property type="entry name" value="PPR"/>
    <property type="match status" value="2"/>
</dbReference>
<feature type="compositionally biased region" description="Low complexity" evidence="6">
    <location>
        <begin position="175"/>
        <end position="191"/>
    </location>
</feature>
<dbReference type="InterPro" id="IPR002885">
    <property type="entry name" value="PPR_rpt"/>
</dbReference>
<dbReference type="PANTHER" id="PTHR47447">
    <property type="entry name" value="OS03G0856100 PROTEIN"/>
    <property type="match status" value="1"/>
</dbReference>
<evidence type="ECO:0000313" key="7">
    <source>
        <dbReference type="EMBL" id="PPQ76082.1"/>
    </source>
</evidence>
<accession>A0A409WC21</accession>
<dbReference type="InterPro" id="IPR011990">
    <property type="entry name" value="TPR-like_helical_dom_sf"/>
</dbReference>
<reference evidence="7 8" key="1">
    <citation type="journal article" date="2018" name="Evol. Lett.">
        <title>Horizontal gene cluster transfer increased hallucinogenic mushroom diversity.</title>
        <authorList>
            <person name="Reynolds H.T."/>
            <person name="Vijayakumar V."/>
            <person name="Gluck-Thaler E."/>
            <person name="Korotkin H.B."/>
            <person name="Matheny P.B."/>
            <person name="Slot J.C."/>
        </authorList>
    </citation>
    <scope>NUCLEOTIDE SEQUENCE [LARGE SCALE GENOMIC DNA]</scope>
    <source>
        <strain evidence="7 8">2629</strain>
    </source>
</reference>
<comment type="function">
    <text evidence="3">Regulates mitochondrial small subunit maturation by controlling 15S rRNA 5'-end processing. Localizes to the 5' precursor of the 15S rRNA in a position that is subsequently occupied by mS47 in the mature yeast mtSSU. Uses structure and sequence-specific RNA recognition, binding to a single-stranded region of the precursor and specifically recognizing bases -6 to -1. The exchange of Ccm1 for mS47 is coupled to the irreversible removal of precursor rRNA that is accompanied by conformational changes of the mitoribosomal proteins uS5m and mS26. These conformational changes signal completion of 5'-end rRNA processing through protection of the mature 5'-end of the 15S rRNA and stabilization of mS47. The removal of the 5' precursor together with the dissociation of Ccm1 may be catalyzed by the 5'-3' exoribonuclease Pet127. Involved in the specific removal of group I introns in mitochondrial encoded transcripts.</text>
</comment>
<feature type="region of interest" description="Disordered" evidence="6">
    <location>
        <begin position="30"/>
        <end position="56"/>
    </location>
</feature>
<evidence type="ECO:0000256" key="3">
    <source>
        <dbReference type="ARBA" id="ARBA00044493"/>
    </source>
</evidence>
<dbReference type="PROSITE" id="PS51375">
    <property type="entry name" value="PPR"/>
    <property type="match status" value="3"/>
</dbReference>
<dbReference type="Pfam" id="PF13812">
    <property type="entry name" value="PPR_3"/>
    <property type="match status" value="1"/>
</dbReference>